<organism evidence="13 14">
    <name type="scientific">Fraxinus pennsylvanica</name>
    <dbReference type="NCBI Taxonomy" id="56036"/>
    <lineage>
        <taxon>Eukaryota</taxon>
        <taxon>Viridiplantae</taxon>
        <taxon>Streptophyta</taxon>
        <taxon>Embryophyta</taxon>
        <taxon>Tracheophyta</taxon>
        <taxon>Spermatophyta</taxon>
        <taxon>Magnoliopsida</taxon>
        <taxon>eudicotyledons</taxon>
        <taxon>Gunneridae</taxon>
        <taxon>Pentapetalae</taxon>
        <taxon>asterids</taxon>
        <taxon>lamiids</taxon>
        <taxon>Lamiales</taxon>
        <taxon>Oleaceae</taxon>
        <taxon>Oleeae</taxon>
        <taxon>Fraxinus</taxon>
    </lineage>
</organism>
<evidence type="ECO:0000313" key="14">
    <source>
        <dbReference type="Proteomes" id="UP000834106"/>
    </source>
</evidence>
<evidence type="ECO:0000256" key="8">
    <source>
        <dbReference type="ARBA" id="ARBA00022989"/>
    </source>
</evidence>
<dbReference type="GO" id="GO:0006621">
    <property type="term" value="P:protein retention in ER lumen"/>
    <property type="evidence" value="ECO:0007669"/>
    <property type="project" value="InterPro"/>
</dbReference>
<keyword evidence="14" id="KW-1185">Reference proteome</keyword>
<dbReference type="PANTHER" id="PTHR10585">
    <property type="entry name" value="ER LUMEN PROTEIN RETAINING RECEPTOR"/>
    <property type="match status" value="1"/>
</dbReference>
<keyword evidence="7 11" id="KW-0653">Protein transport</keyword>
<dbReference type="Proteomes" id="UP000834106">
    <property type="component" value="Chromosome 5"/>
</dbReference>
<accession>A0AAD1Z1X3</accession>
<comment type="similarity">
    <text evidence="2 11">Belongs to the ERD2 family.</text>
</comment>
<keyword evidence="4 11" id="KW-0812">Transmembrane</keyword>
<comment type="subcellular location">
    <subcellularLocation>
        <location evidence="1 11">Endoplasmic reticulum membrane</location>
        <topology evidence="1 11">Multi-pass membrane protein</topology>
    </subcellularLocation>
</comment>
<evidence type="ECO:0000256" key="5">
    <source>
        <dbReference type="ARBA" id="ARBA00022824"/>
    </source>
</evidence>
<comment type="caution">
    <text evidence="11">Lacks conserved residue(s) required for the propagation of feature annotation.</text>
</comment>
<dbReference type="GO" id="GO:0046923">
    <property type="term" value="F:ER retention sequence binding"/>
    <property type="evidence" value="ECO:0007669"/>
    <property type="project" value="InterPro"/>
</dbReference>
<dbReference type="InterPro" id="IPR000133">
    <property type="entry name" value="ER_ret_rcpt"/>
</dbReference>
<evidence type="ECO:0000256" key="4">
    <source>
        <dbReference type="ARBA" id="ARBA00022692"/>
    </source>
</evidence>
<dbReference type="PROSITE" id="PS00952">
    <property type="entry name" value="ER_LUMEN_RECEPTOR_2"/>
    <property type="match status" value="1"/>
</dbReference>
<evidence type="ECO:0000256" key="6">
    <source>
        <dbReference type="ARBA" id="ARBA00022892"/>
    </source>
</evidence>
<keyword evidence="6" id="KW-0931">ER-Golgi transport</keyword>
<evidence type="ECO:0000256" key="2">
    <source>
        <dbReference type="ARBA" id="ARBA00010120"/>
    </source>
</evidence>
<dbReference type="EMBL" id="OU503040">
    <property type="protein sequence ID" value="CAI9761384.1"/>
    <property type="molecule type" value="Genomic_DNA"/>
</dbReference>
<reference evidence="13" key="1">
    <citation type="submission" date="2023-05" db="EMBL/GenBank/DDBJ databases">
        <authorList>
            <person name="Huff M."/>
        </authorList>
    </citation>
    <scope>NUCLEOTIDE SEQUENCE</scope>
</reference>
<dbReference type="PROSITE" id="PS00951">
    <property type="entry name" value="ER_LUMEN_RECEPTOR_1"/>
    <property type="match status" value="1"/>
</dbReference>
<evidence type="ECO:0000256" key="7">
    <source>
        <dbReference type="ARBA" id="ARBA00022927"/>
    </source>
</evidence>
<proteinExistence type="inferred from homology"/>
<feature type="transmembrane region" description="Helical" evidence="11">
    <location>
        <begin position="251"/>
        <end position="269"/>
    </location>
</feature>
<feature type="transmembrane region" description="Helical" evidence="11">
    <location>
        <begin position="220"/>
        <end position="239"/>
    </location>
</feature>
<keyword evidence="3 11" id="KW-0813">Transport</keyword>
<evidence type="ECO:0000256" key="10">
    <source>
        <dbReference type="ARBA" id="ARBA00023170"/>
    </source>
</evidence>
<sequence length="314" mass="36432">MGLRQFSSNRTSQSFLLCSTNSTLQPLLRNVGAAVAIATPAGGAGTGKEKMGGIGSPRERKKMRDQRSVLRNNKKKEIVGSSVFWDIRFFSGRSIQEGKMNIFRLAGDMTHLASVLVLLLKIHTIKSCAGISLKTQELYALVFATRYLDLFTDYISLYNTLMKLIFLGSSFSIVWYIRHHKIVRRSYDKDQDTFRHYFLVLPCFLLALVINEKFTVKEIMWTFSLYLEAVAILPQLVLLQRTRNIDNLTGQYVFLLGAYRSLYILNWIYRFFTEPHYVHWITWISGLVQTLLYADFFYYYFQSWKNNVKLQLPA</sequence>
<feature type="transmembrane region" description="Helical" evidence="11">
    <location>
        <begin position="155"/>
        <end position="177"/>
    </location>
</feature>
<keyword evidence="5 11" id="KW-0256">Endoplasmic reticulum</keyword>
<evidence type="ECO:0000256" key="3">
    <source>
        <dbReference type="ARBA" id="ARBA00022448"/>
    </source>
</evidence>
<keyword evidence="9 11" id="KW-0472">Membrane</keyword>
<dbReference type="AlphaFoldDB" id="A0AAD1Z1X3"/>
<feature type="region of interest" description="Disordered" evidence="12">
    <location>
        <begin position="44"/>
        <end position="63"/>
    </location>
</feature>
<dbReference type="PRINTS" id="PR00660">
    <property type="entry name" value="ERLUMENR"/>
</dbReference>
<dbReference type="GO" id="GO:0016192">
    <property type="term" value="P:vesicle-mediated transport"/>
    <property type="evidence" value="ECO:0007669"/>
    <property type="project" value="UniProtKB-KW"/>
</dbReference>
<dbReference type="Pfam" id="PF00810">
    <property type="entry name" value="ER_lumen_recept"/>
    <property type="match status" value="1"/>
</dbReference>
<gene>
    <name evidence="13" type="ORF">FPE_LOCUS8814</name>
</gene>
<keyword evidence="10 11" id="KW-0675">Receptor</keyword>
<evidence type="ECO:0000256" key="12">
    <source>
        <dbReference type="SAM" id="MobiDB-lite"/>
    </source>
</evidence>
<name>A0AAD1Z1X3_9LAMI</name>
<keyword evidence="8 11" id="KW-1133">Transmembrane helix</keyword>
<evidence type="ECO:0000256" key="11">
    <source>
        <dbReference type="RuleBase" id="RU000634"/>
    </source>
</evidence>
<dbReference type="GO" id="GO:0005789">
    <property type="term" value="C:endoplasmic reticulum membrane"/>
    <property type="evidence" value="ECO:0007669"/>
    <property type="project" value="UniProtKB-SubCell"/>
</dbReference>
<dbReference type="GO" id="GO:0015031">
    <property type="term" value="P:protein transport"/>
    <property type="evidence" value="ECO:0007669"/>
    <property type="project" value="UniProtKB-KW"/>
</dbReference>
<feature type="transmembrane region" description="Helical" evidence="11">
    <location>
        <begin position="197"/>
        <end position="214"/>
    </location>
</feature>
<protein>
    <recommendedName>
        <fullName evidence="11">ER lumen protein-retaining receptor</fullName>
    </recommendedName>
</protein>
<evidence type="ECO:0000313" key="13">
    <source>
        <dbReference type="EMBL" id="CAI9761384.1"/>
    </source>
</evidence>
<feature type="transmembrane region" description="Helical" evidence="11">
    <location>
        <begin position="281"/>
        <end position="301"/>
    </location>
</feature>
<evidence type="ECO:0000256" key="1">
    <source>
        <dbReference type="ARBA" id="ARBA00004477"/>
    </source>
</evidence>
<evidence type="ECO:0000256" key="9">
    <source>
        <dbReference type="ARBA" id="ARBA00023136"/>
    </source>
</evidence>